<dbReference type="STRING" id="75922.BST47_28945"/>
<dbReference type="EMBL" id="MVIM01000029">
    <property type="protein sequence ID" value="ORB61192.1"/>
    <property type="molecule type" value="Genomic_DNA"/>
</dbReference>
<dbReference type="RefSeq" id="WP_083129219.1">
    <property type="nucleotide sequence ID" value="NZ_MVIM01000029.1"/>
</dbReference>
<keyword evidence="2" id="KW-1185">Reference proteome</keyword>
<dbReference type="AlphaFoldDB" id="A0A1X0JE52"/>
<evidence type="ECO:0000313" key="2">
    <source>
        <dbReference type="Proteomes" id="UP000192411"/>
    </source>
</evidence>
<sequence>MGCVLDIRAVNVADLISVAGGWLCDCAMAGWTVTVWAPQLEHVQALAILGVAERASEIEPVDALVVDGASRRDLARGRHNWVRHHVSAAARAFKARALLAANIPPRIVDLEMFSLGASNLLVAPDFAQTSATAVAP</sequence>
<dbReference type="OrthoDB" id="4628012at2"/>
<protein>
    <submittedName>
        <fullName evidence="1">Uncharacterized protein</fullName>
    </submittedName>
</protein>
<comment type="caution">
    <text evidence="1">The sequence shown here is derived from an EMBL/GenBank/DDBJ whole genome shotgun (WGS) entry which is preliminary data.</text>
</comment>
<evidence type="ECO:0000313" key="1">
    <source>
        <dbReference type="EMBL" id="ORB61192.1"/>
    </source>
</evidence>
<accession>A0A1X0JE52</accession>
<gene>
    <name evidence="1" type="ORF">BST47_28945</name>
</gene>
<dbReference type="Proteomes" id="UP000192411">
    <property type="component" value="Unassembled WGS sequence"/>
</dbReference>
<name>A0A1X0JE52_9MYCO</name>
<reference evidence="1 2" key="1">
    <citation type="submission" date="2017-02" db="EMBL/GenBank/DDBJ databases">
        <title>The new phylogeny of genus Mycobacterium.</title>
        <authorList>
            <person name="Tortoli E."/>
            <person name="Trovato A."/>
            <person name="Cirillo D.M."/>
        </authorList>
    </citation>
    <scope>NUCLEOTIDE SEQUENCE [LARGE SCALE GENOMIC DNA]</scope>
    <source>
        <strain evidence="1 2">DSM 44338</strain>
    </source>
</reference>
<proteinExistence type="predicted"/>
<organism evidence="1 2">
    <name type="scientific">Mycolicibacterium tusciae</name>
    <dbReference type="NCBI Taxonomy" id="75922"/>
    <lineage>
        <taxon>Bacteria</taxon>
        <taxon>Bacillati</taxon>
        <taxon>Actinomycetota</taxon>
        <taxon>Actinomycetes</taxon>
        <taxon>Mycobacteriales</taxon>
        <taxon>Mycobacteriaceae</taxon>
        <taxon>Mycolicibacterium</taxon>
    </lineage>
</organism>